<organism evidence="2 3">
    <name type="scientific">Thalassomonas viridans</name>
    <dbReference type="NCBI Taxonomy" id="137584"/>
    <lineage>
        <taxon>Bacteria</taxon>
        <taxon>Pseudomonadati</taxon>
        <taxon>Pseudomonadota</taxon>
        <taxon>Gammaproteobacteria</taxon>
        <taxon>Alteromonadales</taxon>
        <taxon>Colwelliaceae</taxon>
        <taxon>Thalassomonas</taxon>
    </lineage>
</organism>
<feature type="chain" id="PRO_5042147213" description="PEP-CTERM protein-sorting domain-containing protein" evidence="1">
    <location>
        <begin position="22"/>
        <end position="301"/>
    </location>
</feature>
<feature type="signal peptide" evidence="1">
    <location>
        <begin position="1"/>
        <end position="21"/>
    </location>
</feature>
<dbReference type="KEGG" id="tvd:SG34_030260"/>
<evidence type="ECO:0008006" key="4">
    <source>
        <dbReference type="Google" id="ProtNLM"/>
    </source>
</evidence>
<dbReference type="AlphaFoldDB" id="A0AAF0CDU9"/>
<reference evidence="2 3" key="2">
    <citation type="journal article" date="2022" name="Mar. Drugs">
        <title>Bioassay-Guided Fractionation Leads to the Detection of Cholic Acid Generated by the Rare Thalassomonas sp.</title>
        <authorList>
            <person name="Pheiffer F."/>
            <person name="Schneider Y.K."/>
            <person name="Hansen E.H."/>
            <person name="Andersen J.H."/>
            <person name="Isaksson J."/>
            <person name="Busche T."/>
            <person name="R C."/>
            <person name="Kalinowski J."/>
            <person name="Zyl L.V."/>
            <person name="Trindade M."/>
        </authorList>
    </citation>
    <scope>NUCLEOTIDE SEQUENCE [LARGE SCALE GENOMIC DNA]</scope>
    <source>
        <strain evidence="2 3">XOM25</strain>
    </source>
</reference>
<evidence type="ECO:0000313" key="3">
    <source>
        <dbReference type="Proteomes" id="UP000032352"/>
    </source>
</evidence>
<keyword evidence="3" id="KW-1185">Reference proteome</keyword>
<keyword evidence="1" id="KW-0732">Signal</keyword>
<proteinExistence type="predicted"/>
<gene>
    <name evidence="2" type="ORF">SG34_030260</name>
</gene>
<protein>
    <recommendedName>
        <fullName evidence="4">PEP-CTERM protein-sorting domain-containing protein</fullName>
    </recommendedName>
</protein>
<name>A0AAF0CDU9_9GAMM</name>
<reference evidence="2 3" key="1">
    <citation type="journal article" date="2015" name="Genome Announc.">
        <title>Draft Genome Sequences of Marine Isolates of Thalassomonas viridans and Thalassomonas actiniarum.</title>
        <authorList>
            <person name="Olonade I."/>
            <person name="van Zyl L.J."/>
            <person name="Trindade M."/>
        </authorList>
    </citation>
    <scope>NUCLEOTIDE SEQUENCE [LARGE SCALE GENOMIC DNA]</scope>
    <source>
        <strain evidence="2 3">XOM25</strain>
    </source>
</reference>
<dbReference type="RefSeq" id="WP_044840887.1">
    <property type="nucleotide sequence ID" value="NZ_CP059734.1"/>
</dbReference>
<dbReference type="Proteomes" id="UP000032352">
    <property type="component" value="Chromosome pTvir"/>
</dbReference>
<accession>A0AAF0CDU9</accession>
<evidence type="ECO:0000313" key="2">
    <source>
        <dbReference type="EMBL" id="WDE09061.1"/>
    </source>
</evidence>
<evidence type="ECO:0000256" key="1">
    <source>
        <dbReference type="SAM" id="SignalP"/>
    </source>
</evidence>
<dbReference type="EMBL" id="CP059734">
    <property type="protein sequence ID" value="WDE09061.1"/>
    <property type="molecule type" value="Genomic_DNA"/>
</dbReference>
<sequence>MMISPKKVLFGLLLLSFNAYSSIIVTEDSYTTGNYGITHTVGLQNEAYAPYQVGWRATLLTTTEKNAASAGGYNFLGNDDNIEEINGDIDEIDEFFGDVLLSRSWGVGDEDNGESTASTSSEFTRNYSITLSSVYAPTIPITFEYVLAASASTSKNSNFAQANATASIGIGLFSDSVSVQNYSFRDDRARETKTGKVTININPRSIFSVRLQTSTFGRAYGSGAFGYGQAIADPLVYIDPSYEFADAFQISLLDNDTPFSVSDGTPFDLEPPASSVSEPPAFAIFILGAFGLMMRRLKHRP</sequence>